<keyword evidence="4" id="KW-0158">Chromosome</keyword>
<dbReference type="GO" id="GO:0042393">
    <property type="term" value="F:histone binding"/>
    <property type="evidence" value="ECO:0007669"/>
    <property type="project" value="InterPro"/>
</dbReference>
<evidence type="ECO:0000256" key="3">
    <source>
        <dbReference type="ARBA" id="ARBA00010803"/>
    </source>
</evidence>
<dbReference type="GO" id="GO:0006974">
    <property type="term" value="P:DNA damage response"/>
    <property type="evidence" value="ECO:0007669"/>
    <property type="project" value="InterPro"/>
</dbReference>
<evidence type="ECO:0000256" key="5">
    <source>
        <dbReference type="ARBA" id="ARBA00023242"/>
    </source>
</evidence>
<dbReference type="PANTHER" id="PTHR13386:SF1">
    <property type="entry name" value="HISTONE PARYLATION FACTOR 1"/>
    <property type="match status" value="1"/>
</dbReference>
<accession>A0A914HDX0</accession>
<keyword evidence="7" id="KW-1185">Reference proteome</keyword>
<name>A0A914HDX0_GLORO</name>
<keyword evidence="5" id="KW-0539">Nucleus</keyword>
<dbReference type="GO" id="GO:0005694">
    <property type="term" value="C:chromosome"/>
    <property type="evidence" value="ECO:0007669"/>
    <property type="project" value="UniProtKB-SubCell"/>
</dbReference>
<evidence type="ECO:0000256" key="6">
    <source>
        <dbReference type="SAM" id="MobiDB-lite"/>
    </source>
</evidence>
<comment type="similarity">
    <text evidence="3">Belongs to the HPF1 family.</text>
</comment>
<dbReference type="InterPro" id="IPR019361">
    <property type="entry name" value="HPF1"/>
</dbReference>
<evidence type="ECO:0000313" key="8">
    <source>
        <dbReference type="WBParaSite" id="Gr19_v10_g16609.t1"/>
    </source>
</evidence>
<comment type="subcellular location">
    <subcellularLocation>
        <location evidence="2">Chromosome</location>
    </subcellularLocation>
    <subcellularLocation>
        <location evidence="1">Nucleus</location>
    </subcellularLocation>
</comment>
<protein>
    <submittedName>
        <fullName evidence="8">Uncharacterized protein</fullName>
    </submittedName>
</protein>
<evidence type="ECO:0000256" key="2">
    <source>
        <dbReference type="ARBA" id="ARBA00004286"/>
    </source>
</evidence>
<dbReference type="AlphaFoldDB" id="A0A914HDX0"/>
<organism evidence="7 8">
    <name type="scientific">Globodera rostochiensis</name>
    <name type="common">Golden nematode worm</name>
    <name type="synonym">Heterodera rostochiensis</name>
    <dbReference type="NCBI Taxonomy" id="31243"/>
    <lineage>
        <taxon>Eukaryota</taxon>
        <taxon>Metazoa</taxon>
        <taxon>Ecdysozoa</taxon>
        <taxon>Nematoda</taxon>
        <taxon>Chromadorea</taxon>
        <taxon>Rhabditida</taxon>
        <taxon>Tylenchina</taxon>
        <taxon>Tylenchomorpha</taxon>
        <taxon>Tylenchoidea</taxon>
        <taxon>Heteroderidae</taxon>
        <taxon>Heteroderinae</taxon>
        <taxon>Globodera</taxon>
    </lineage>
</organism>
<sequence length="312" mass="35602">MMTRKRQKLPNVQDGKKIVPKKAKGSEKENVEEFRLNSADDSLIQKLDSAFLVKHPPELLNFWSHAVKLNGERPLEAFAEMDSLKLGKKQRDYLLASRFPMDLPEMETILVHDGGHFCYWCDVPNELPSCLVHVNAQKEHFPAITIVGELNIFAAIQYLLLTTKPKQLAENSGRFAHLFPEKYDLSGYGPNYLQTLKKRRSKQSIGMPFHGLGIKVHVDKRGIGYRPVSENNSENARLKKNIEAMGTTDSEETKKALKEKFFKLFSWVQFANDEMDFGMGLEFGHDLFISNYACFDGVRHNSWEAFGKEASS</sequence>
<proteinExistence type="inferred from homology"/>
<evidence type="ECO:0000256" key="1">
    <source>
        <dbReference type="ARBA" id="ARBA00004123"/>
    </source>
</evidence>
<dbReference type="GO" id="GO:0072572">
    <property type="term" value="F:poly-ADP-D-ribose binding"/>
    <property type="evidence" value="ECO:0007669"/>
    <property type="project" value="TreeGrafter"/>
</dbReference>
<evidence type="ECO:0000256" key="4">
    <source>
        <dbReference type="ARBA" id="ARBA00022454"/>
    </source>
</evidence>
<dbReference type="Pfam" id="PF10228">
    <property type="entry name" value="HPF1"/>
    <property type="match status" value="1"/>
</dbReference>
<dbReference type="PANTHER" id="PTHR13386">
    <property type="entry name" value="HISTONE PARYLATION FACTOR 1"/>
    <property type="match status" value="1"/>
</dbReference>
<reference evidence="8" key="1">
    <citation type="submission" date="2022-11" db="UniProtKB">
        <authorList>
            <consortium name="WormBaseParasite"/>
        </authorList>
    </citation>
    <scope>IDENTIFICATION</scope>
</reference>
<dbReference type="Proteomes" id="UP000887572">
    <property type="component" value="Unplaced"/>
</dbReference>
<dbReference type="WBParaSite" id="Gr19_v10_g16609.t1">
    <property type="protein sequence ID" value="Gr19_v10_g16609.t1"/>
    <property type="gene ID" value="Gr19_v10_g16609"/>
</dbReference>
<feature type="region of interest" description="Disordered" evidence="6">
    <location>
        <begin position="1"/>
        <end position="30"/>
    </location>
</feature>
<evidence type="ECO:0000313" key="7">
    <source>
        <dbReference type="Proteomes" id="UP000887572"/>
    </source>
</evidence>
<dbReference type="GO" id="GO:0005634">
    <property type="term" value="C:nucleus"/>
    <property type="evidence" value="ECO:0007669"/>
    <property type="project" value="UniProtKB-SubCell"/>
</dbReference>